<evidence type="ECO:0008006" key="4">
    <source>
        <dbReference type="Google" id="ProtNLM"/>
    </source>
</evidence>
<evidence type="ECO:0000313" key="3">
    <source>
        <dbReference type="Proteomes" id="UP000054823"/>
    </source>
</evidence>
<keyword evidence="1" id="KW-1133">Transmembrane helix</keyword>
<gene>
    <name evidence="2" type="ORF">SHM7688_03544</name>
</gene>
<dbReference type="STRING" id="321267.SHM7688_03544"/>
<feature type="transmembrane region" description="Helical" evidence="1">
    <location>
        <begin position="6"/>
        <end position="22"/>
    </location>
</feature>
<keyword evidence="3" id="KW-1185">Reference proteome</keyword>
<name>A0A0P1ETX9_9RHOB</name>
<dbReference type="InterPro" id="IPR031709">
    <property type="entry name" value="PutAbiC"/>
</dbReference>
<dbReference type="OrthoDB" id="6678638at2"/>
<keyword evidence="1" id="KW-0472">Membrane</keyword>
<dbReference type="Proteomes" id="UP000054823">
    <property type="component" value="Unassembled WGS sequence"/>
</dbReference>
<feature type="transmembrane region" description="Helical" evidence="1">
    <location>
        <begin position="71"/>
        <end position="93"/>
    </location>
</feature>
<accession>A0A0P1ETX9</accession>
<protein>
    <recommendedName>
        <fullName evidence="4">Phage abortive infection protein</fullName>
    </recommendedName>
</protein>
<dbReference type="RefSeq" id="WP_144432627.1">
    <property type="nucleotide sequence ID" value="NZ_CYPW01000035.1"/>
</dbReference>
<sequence length="280" mass="32547">MWFLVAVFFVATLGFLVVWWLVAKMKQPRSLRDWVLIGLPTASVLLLWMLGWTVIPHFFGRPNSAGAAGDMFGSITSLFSGLAFVGLIVTLVLQRSELSLQRKELSETREEFQRQRFEARYFSTLNLLNQHIRNMRLPSDEESRDLRGSAVLEYFASELPNEQDPDLTLGAHGEMQIAQYLQLYDILFEPNLGPYFRLMYNCVRQIENSGASEEEKEAYSKILRAQLSSPEVKLLMFNCSTSWGEEFKPWVEKYRLLKHLPREFKEHNPWLSSGFRHLEE</sequence>
<evidence type="ECO:0000256" key="1">
    <source>
        <dbReference type="SAM" id="Phobius"/>
    </source>
</evidence>
<dbReference type="EMBL" id="CYPW01000035">
    <property type="protein sequence ID" value="CUH54074.1"/>
    <property type="molecule type" value="Genomic_DNA"/>
</dbReference>
<proteinExistence type="predicted"/>
<dbReference type="AlphaFoldDB" id="A0A0P1ETX9"/>
<organism evidence="2 3">
    <name type="scientific">Shimia marina</name>
    <dbReference type="NCBI Taxonomy" id="321267"/>
    <lineage>
        <taxon>Bacteria</taxon>
        <taxon>Pseudomonadati</taxon>
        <taxon>Pseudomonadota</taxon>
        <taxon>Alphaproteobacteria</taxon>
        <taxon>Rhodobacterales</taxon>
        <taxon>Roseobacteraceae</taxon>
    </lineage>
</organism>
<reference evidence="2 3" key="1">
    <citation type="submission" date="2015-09" db="EMBL/GenBank/DDBJ databases">
        <authorList>
            <consortium name="Swine Surveillance"/>
        </authorList>
    </citation>
    <scope>NUCLEOTIDE SEQUENCE [LARGE SCALE GENOMIC DNA]</scope>
    <source>
        <strain evidence="2 3">CECT 7688</strain>
    </source>
</reference>
<evidence type="ECO:0000313" key="2">
    <source>
        <dbReference type="EMBL" id="CUH54074.1"/>
    </source>
</evidence>
<keyword evidence="1" id="KW-0812">Transmembrane</keyword>
<dbReference type="Pfam" id="PF16872">
    <property type="entry name" value="putAbiC"/>
    <property type="match status" value="1"/>
</dbReference>
<feature type="transmembrane region" description="Helical" evidence="1">
    <location>
        <begin position="34"/>
        <end position="59"/>
    </location>
</feature>